<proteinExistence type="predicted"/>
<evidence type="ECO:0000313" key="1">
    <source>
        <dbReference type="EMBL" id="MBI6875597.1"/>
    </source>
</evidence>
<organism evidence="1 2">
    <name type="scientific">Clostridium aciditolerans</name>
    <dbReference type="NCBI Taxonomy" id="339861"/>
    <lineage>
        <taxon>Bacteria</taxon>
        <taxon>Bacillati</taxon>
        <taxon>Bacillota</taxon>
        <taxon>Clostridia</taxon>
        <taxon>Eubacteriales</taxon>
        <taxon>Clostridiaceae</taxon>
        <taxon>Clostridium</taxon>
    </lineage>
</organism>
<name>A0A934I3V9_9CLOT</name>
<dbReference type="Proteomes" id="UP000622687">
    <property type="component" value="Unassembled WGS sequence"/>
</dbReference>
<dbReference type="EMBL" id="JAEEGB010000048">
    <property type="protein sequence ID" value="MBI6875597.1"/>
    <property type="molecule type" value="Genomic_DNA"/>
</dbReference>
<gene>
    <name evidence="1" type="ORF">I6U51_23270</name>
</gene>
<accession>A0A934I3V9</accession>
<dbReference type="AlphaFoldDB" id="A0A934I3V9"/>
<evidence type="ECO:0000313" key="2">
    <source>
        <dbReference type="Proteomes" id="UP000622687"/>
    </source>
</evidence>
<keyword evidence="2" id="KW-1185">Reference proteome</keyword>
<comment type="caution">
    <text evidence="1">The sequence shown here is derived from an EMBL/GenBank/DDBJ whole genome shotgun (WGS) entry which is preliminary data.</text>
</comment>
<dbReference type="RefSeq" id="WP_211144941.1">
    <property type="nucleotide sequence ID" value="NZ_JAEEGB010000048.1"/>
</dbReference>
<sequence>MTMVRTTEKVVLENYKRGTSEESGLDYEIVEKVIGENYVSQISIQELIDKLNEIANSKDAMVIVEVLGLVRTPAIILENFEAYIETRKTDEGIEETFKLVSHTDDVGNLEFNALKIHSVEWNKWSSYFLIKFEGNIEIMISDNL</sequence>
<reference evidence="1" key="1">
    <citation type="submission" date="2020-12" db="EMBL/GenBank/DDBJ databases">
        <title>Clostridium thailandense sp. nov., a novel acetogenic bacterium isolated from peat land soil in Thailand.</title>
        <authorList>
            <person name="Chaikitkaew S."/>
            <person name="Birkeland N.K."/>
        </authorList>
    </citation>
    <scope>NUCLEOTIDE SEQUENCE</scope>
    <source>
        <strain evidence="1">DSM 17425</strain>
    </source>
</reference>
<protein>
    <submittedName>
        <fullName evidence="1">Uncharacterized protein</fullName>
    </submittedName>
</protein>